<sequence length="167" mass="19243">MLRTEILSIILDCKEMKDLKKINNVCCLFRKCFLDRGGWFALDRVTSERYFSYLLSHDRLDIFTECLKRGFLEIDQGNLLDKNKHEVAVCAHEFWVNMHKPASQNKLALFVMASDVKIITCRPCMSDRYVMEENTETMVGIIRSLLKSREGGEAKSPDAECSPSNHS</sequence>
<evidence type="ECO:0000313" key="2">
    <source>
        <dbReference type="Proteomes" id="UP000273054"/>
    </source>
</evidence>
<evidence type="ECO:0008006" key="3">
    <source>
        <dbReference type="Google" id="ProtNLM"/>
    </source>
</evidence>
<organism evidence="1">
    <name type="scientific">Brazilian cedratvirus IHUMI</name>
    <dbReference type="NCBI Taxonomy" id="2126980"/>
    <lineage>
        <taxon>Viruses</taxon>
        <taxon>Pithoviruses</taxon>
        <taxon>Orthocedratvirinae</taxon>
        <taxon>Alphacedratvirus</taxon>
        <taxon>Alphacedratvirus brasiliense</taxon>
    </lineage>
</organism>
<name>A0A2R8FEV2_9VIRU</name>
<protein>
    <recommendedName>
        <fullName evidence="3">F-box domain-containing protein</fullName>
    </recommendedName>
</protein>
<dbReference type="Proteomes" id="UP000273054">
    <property type="component" value="Segment"/>
</dbReference>
<evidence type="ECO:0000313" key="1">
    <source>
        <dbReference type="EMBL" id="SPN79535.1"/>
    </source>
</evidence>
<accession>A0A2R8FEV2</accession>
<keyword evidence="2" id="KW-1185">Reference proteome</keyword>
<gene>
    <name evidence="1" type="ORF">BRZCDTV_400</name>
</gene>
<dbReference type="EMBL" id="LT994651">
    <property type="protein sequence ID" value="SPN79535.1"/>
    <property type="molecule type" value="Genomic_DNA"/>
</dbReference>
<reference evidence="1" key="1">
    <citation type="submission" date="2018-03" db="EMBL/GenBank/DDBJ databases">
        <authorList>
            <consortium name="Urmite Genomes"/>
        </authorList>
    </citation>
    <scope>NUCLEOTIDE SEQUENCE [LARGE SCALE GENOMIC DNA]</scope>
    <source>
        <strain evidence="1">IHUMI-27.7</strain>
    </source>
</reference>
<proteinExistence type="predicted"/>